<dbReference type="CDD" id="cd11532">
    <property type="entry name" value="NTP-PPase_COG4997"/>
    <property type="match status" value="1"/>
</dbReference>
<organism evidence="1 2">
    <name type="scientific">Candidatus Nealsonbacteria bacterium CG10_big_fil_rev_8_21_14_0_10_36_23</name>
    <dbReference type="NCBI Taxonomy" id="1974709"/>
    <lineage>
        <taxon>Bacteria</taxon>
        <taxon>Candidatus Nealsoniibacteriota</taxon>
    </lineage>
</organism>
<accession>A0A2H0TKU3</accession>
<proteinExistence type="predicted"/>
<protein>
    <submittedName>
        <fullName evidence="1">Phosphoribosyl-ATP pyrophosphohydrolase</fullName>
    </submittedName>
</protein>
<evidence type="ECO:0000313" key="1">
    <source>
        <dbReference type="EMBL" id="PIR72774.1"/>
    </source>
</evidence>
<evidence type="ECO:0000313" key="2">
    <source>
        <dbReference type="Proteomes" id="UP000228508"/>
    </source>
</evidence>
<reference evidence="2" key="1">
    <citation type="submission" date="2017-09" db="EMBL/GenBank/DDBJ databases">
        <title>Depth-based differentiation of microbial function through sediment-hosted aquifers and enrichment of novel symbionts in the deep terrestrial subsurface.</title>
        <authorList>
            <person name="Probst A.J."/>
            <person name="Ladd B."/>
            <person name="Jarett J.K."/>
            <person name="Geller-Mcgrath D.E."/>
            <person name="Sieber C.M.K."/>
            <person name="Emerson J.B."/>
            <person name="Anantharaman K."/>
            <person name="Thomas B.C."/>
            <person name="Malmstrom R."/>
            <person name="Stieglmeier M."/>
            <person name="Klingl A."/>
            <person name="Woyke T."/>
            <person name="Ryan C.M."/>
            <person name="Banfield J.F."/>
        </authorList>
    </citation>
    <scope>NUCLEOTIDE SEQUENCE [LARGE SCALE GENOMIC DNA]</scope>
</reference>
<dbReference type="EMBL" id="PFCH01000038">
    <property type="protein sequence ID" value="PIR72774.1"/>
    <property type="molecule type" value="Genomic_DNA"/>
</dbReference>
<dbReference type="AlphaFoldDB" id="A0A2H0TKU3"/>
<comment type="caution">
    <text evidence="1">The sequence shown here is derived from an EMBL/GenBank/DDBJ whole genome shotgun (WGS) entry which is preliminary data.</text>
</comment>
<keyword evidence="1" id="KW-0378">Hydrolase</keyword>
<dbReference type="SUPFAM" id="SSF101386">
    <property type="entry name" value="all-alpha NTP pyrophosphatases"/>
    <property type="match status" value="1"/>
</dbReference>
<dbReference type="InterPro" id="IPR038735">
    <property type="entry name" value="MSMEG_1276-like_NTP-PPase_dom"/>
</dbReference>
<name>A0A2H0TKU3_9BACT</name>
<sequence length="110" mass="12827">MKKIVKYNKLIRDRIPQIIKEADWVPTVRILRKSEFLGAVKKKVLEEAGELIKSKDKKGITNEIVDIQELIDVLVSEIGLTKSQIKKQQKLKNRKRGGFKKRLFLIETEK</sequence>
<dbReference type="Proteomes" id="UP000228508">
    <property type="component" value="Unassembled WGS sequence"/>
</dbReference>
<dbReference type="GO" id="GO:0016787">
    <property type="term" value="F:hydrolase activity"/>
    <property type="evidence" value="ECO:0007669"/>
    <property type="project" value="UniProtKB-KW"/>
</dbReference>
<gene>
    <name evidence="1" type="ORF">COV26_02220</name>
</gene>